<dbReference type="PANTHER" id="PTHR14097">
    <property type="entry name" value="OXIDOREDUCTASE HTATIP2"/>
    <property type="match status" value="1"/>
</dbReference>
<dbReference type="Gene3D" id="3.40.50.720">
    <property type="entry name" value="NAD(P)-binding Rossmann-like Domain"/>
    <property type="match status" value="1"/>
</dbReference>
<dbReference type="PATRIC" id="fig|913242.3.peg.3920"/>
<accession>G5Q855</accession>
<feature type="domain" description="Semialdehyde dehydrogenase NAD-binding" evidence="1">
    <location>
        <begin position="3"/>
        <end position="103"/>
    </location>
</feature>
<dbReference type="GO" id="GO:0016620">
    <property type="term" value="F:oxidoreductase activity, acting on the aldehyde or oxo group of donors, NAD or NADP as acceptor"/>
    <property type="evidence" value="ECO:0007669"/>
    <property type="project" value="InterPro"/>
</dbReference>
<evidence type="ECO:0000313" key="3">
    <source>
        <dbReference type="Proteomes" id="UP000003221"/>
    </source>
</evidence>
<dbReference type="PANTHER" id="PTHR14097:SF7">
    <property type="entry name" value="OXIDOREDUCTASE HTATIP2"/>
    <property type="match status" value="1"/>
</dbReference>
<evidence type="ECO:0000259" key="1">
    <source>
        <dbReference type="SMART" id="SM00859"/>
    </source>
</evidence>
<dbReference type="InterPro" id="IPR016040">
    <property type="entry name" value="NAD(P)-bd_dom"/>
</dbReference>
<comment type="caution">
    <text evidence="2">The sequence shown here is derived from an EMBL/GenBank/DDBJ whole genome shotgun (WGS) entry which is preliminary data.</text>
</comment>
<dbReference type="Pfam" id="PF13460">
    <property type="entry name" value="NAD_binding_10"/>
    <property type="match status" value="1"/>
</dbReference>
<dbReference type="InterPro" id="IPR000534">
    <property type="entry name" value="Semialdehyde_DH_NAD-bd"/>
</dbReference>
<organism evidence="2 3">
    <name type="scientific">Salmonella enterica subsp. enterica serovar Montevideo str. S5-403</name>
    <dbReference type="NCBI Taxonomy" id="913242"/>
    <lineage>
        <taxon>Bacteria</taxon>
        <taxon>Pseudomonadati</taxon>
        <taxon>Pseudomonadota</taxon>
        <taxon>Gammaproteobacteria</taxon>
        <taxon>Enterobacterales</taxon>
        <taxon>Enterobacteriaceae</taxon>
        <taxon>Salmonella</taxon>
    </lineage>
</organism>
<reference evidence="2 3" key="1">
    <citation type="journal article" date="2011" name="BMC Genomics">
        <title>Genome sequencing reveals diversification of virulence factor content and possible host adaptation in distinct subpopulations of Salmonella enterica.</title>
        <authorList>
            <person name="den Bakker H.C."/>
            <person name="Moreno Switt A.I."/>
            <person name="Govoni G."/>
            <person name="Cummings C.A."/>
            <person name="Ranieri M.L."/>
            <person name="Degoricija L."/>
            <person name="Hoelzer K."/>
            <person name="Rodriguez-Rivera L.D."/>
            <person name="Brown S."/>
            <person name="Bolchacova E."/>
            <person name="Furtado M.R."/>
            <person name="Wiedmann M."/>
        </authorList>
    </citation>
    <scope>NUCLEOTIDE SEQUENCE [LARGE SCALE GENOMIC DNA]</scope>
    <source>
        <strain evidence="2 3">S5-403</strain>
    </source>
</reference>
<dbReference type="InterPro" id="IPR036291">
    <property type="entry name" value="NAD(P)-bd_dom_sf"/>
</dbReference>
<name>G5Q855_SALMO</name>
<dbReference type="EMBL" id="AFCS01001018">
    <property type="protein sequence ID" value="EHC74952.1"/>
    <property type="molecule type" value="Genomic_DNA"/>
</dbReference>
<sequence>MSQVLITGATGLVGGHLLRMLINTPQVSAIAAPTRRPLTDIVGVYNPHDPQLTDALAQVTDPVDIVFCCLGTTRREAGSKAAFIHADYTLVVDTALTGRRLGAQHMLVVSAMGANAHSPFFYNRVKGEMEEALIAQDWPRLTIARPSMLLGDRTTRRVNETLFAPLFRLLPGNWKSIDARDVARAMLAEAPPYVIGVGASTRRRDDSDLIATAGKSGVAKPDDLPDGDAVYTFLSPPGTPVT</sequence>
<evidence type="ECO:0000313" key="2">
    <source>
        <dbReference type="EMBL" id="EHC74952.1"/>
    </source>
</evidence>
<dbReference type="SUPFAM" id="SSF51735">
    <property type="entry name" value="NAD(P)-binding Rossmann-fold domains"/>
    <property type="match status" value="1"/>
</dbReference>
<gene>
    <name evidence="2" type="ORF">LTSEMON_4529</name>
</gene>
<protein>
    <submittedName>
        <fullName evidence="2">Oxidoreductase</fullName>
    </submittedName>
</protein>
<proteinExistence type="predicted"/>
<dbReference type="AlphaFoldDB" id="G5Q855"/>
<dbReference type="GO" id="GO:0051287">
    <property type="term" value="F:NAD binding"/>
    <property type="evidence" value="ECO:0007669"/>
    <property type="project" value="InterPro"/>
</dbReference>
<dbReference type="SMART" id="SM00859">
    <property type="entry name" value="Semialdhyde_dh"/>
    <property type="match status" value="1"/>
</dbReference>
<dbReference type="Proteomes" id="UP000003221">
    <property type="component" value="Unassembled WGS sequence"/>
</dbReference>